<dbReference type="AlphaFoldDB" id="A0A7X0J962"/>
<organism evidence="1 2">
    <name type="scientific">Sphingomonas endophytica</name>
    <dbReference type="NCBI Taxonomy" id="869719"/>
    <lineage>
        <taxon>Bacteria</taxon>
        <taxon>Pseudomonadati</taxon>
        <taxon>Pseudomonadota</taxon>
        <taxon>Alphaproteobacteria</taxon>
        <taxon>Sphingomonadales</taxon>
        <taxon>Sphingomonadaceae</taxon>
        <taxon>Sphingomonas</taxon>
    </lineage>
</organism>
<accession>A0A7X0J962</accession>
<evidence type="ECO:0000313" key="2">
    <source>
        <dbReference type="Proteomes" id="UP000522313"/>
    </source>
</evidence>
<evidence type="ECO:0000313" key="1">
    <source>
        <dbReference type="EMBL" id="MBB6503368.1"/>
    </source>
</evidence>
<proteinExistence type="predicted"/>
<gene>
    <name evidence="1" type="ORF">F4693_000317</name>
</gene>
<sequence>MFRHPPSPFRWTFLLPARVWLTLADAALYGARLILRSRLRLPRLLSFSMTLVARCSRACVMARHHRAQAGWR</sequence>
<dbReference type="EMBL" id="JACHBT010000001">
    <property type="protein sequence ID" value="MBB6503368.1"/>
    <property type="molecule type" value="Genomic_DNA"/>
</dbReference>
<protein>
    <submittedName>
        <fullName evidence="1">Uncharacterized protein</fullName>
    </submittedName>
</protein>
<name>A0A7X0J962_9SPHN</name>
<dbReference type="Proteomes" id="UP000522313">
    <property type="component" value="Unassembled WGS sequence"/>
</dbReference>
<comment type="caution">
    <text evidence="1">The sequence shown here is derived from an EMBL/GenBank/DDBJ whole genome shotgun (WGS) entry which is preliminary data.</text>
</comment>
<reference evidence="1 2" key="1">
    <citation type="submission" date="2020-08" db="EMBL/GenBank/DDBJ databases">
        <title>The Agave Microbiome: Exploring the role of microbial communities in plant adaptations to desert environments.</title>
        <authorList>
            <person name="Partida-Martinez L.P."/>
        </authorList>
    </citation>
    <scope>NUCLEOTIDE SEQUENCE [LARGE SCALE GENOMIC DNA]</scope>
    <source>
        <strain evidence="1 2">AS3.13</strain>
    </source>
</reference>
<reference evidence="1 2" key="2">
    <citation type="submission" date="2020-08" db="EMBL/GenBank/DDBJ databases">
        <authorList>
            <person name="Partida-Martinez L."/>
            <person name="Huntemann M."/>
            <person name="Clum A."/>
            <person name="Wang J."/>
            <person name="Palaniappan K."/>
            <person name="Ritter S."/>
            <person name="Chen I.-M."/>
            <person name="Stamatis D."/>
            <person name="Reddy T."/>
            <person name="O'Malley R."/>
            <person name="Daum C."/>
            <person name="Shapiro N."/>
            <person name="Ivanova N."/>
            <person name="Kyrpides N."/>
            <person name="Woyke T."/>
        </authorList>
    </citation>
    <scope>NUCLEOTIDE SEQUENCE [LARGE SCALE GENOMIC DNA]</scope>
    <source>
        <strain evidence="1 2">AS3.13</strain>
    </source>
</reference>